<comment type="similarity">
    <text evidence="2 10">Belongs to the class VI-like SAM-binding methyltransferase superfamily. Isoprenylcysteine carboxyl methyltransferase family.</text>
</comment>
<feature type="transmembrane region" description="Helical" evidence="10">
    <location>
        <begin position="148"/>
        <end position="165"/>
    </location>
</feature>
<keyword evidence="9 10" id="KW-0472">Membrane</keyword>
<accession>A0AAD7X386</accession>
<evidence type="ECO:0000256" key="10">
    <source>
        <dbReference type="RuleBase" id="RU362022"/>
    </source>
</evidence>
<dbReference type="AlphaFoldDB" id="A0AAD7X386"/>
<proteinExistence type="inferred from homology"/>
<evidence type="ECO:0000313" key="12">
    <source>
        <dbReference type="Proteomes" id="UP001215151"/>
    </source>
</evidence>
<reference evidence="11" key="1">
    <citation type="submission" date="2022-11" db="EMBL/GenBank/DDBJ databases">
        <title>Genome Sequence of Cubamyces cubensis.</title>
        <authorList>
            <person name="Buettner E."/>
        </authorList>
    </citation>
    <scope>NUCLEOTIDE SEQUENCE</scope>
    <source>
        <strain evidence="11">MPL-01</strain>
    </source>
</reference>
<dbReference type="Proteomes" id="UP001215151">
    <property type="component" value="Unassembled WGS sequence"/>
</dbReference>
<dbReference type="InterPro" id="IPR025770">
    <property type="entry name" value="PPMT_MeTrfase"/>
</dbReference>
<gene>
    <name evidence="11" type="ORF">ONZ51_g13220</name>
</gene>
<sequence>MSSATAPDSADLDGFEQRLRQRAMAKSHPLDTVPTDTALQPRGLIPNTPLSVAFLSFLLGSLFSVGVVLFVTNGYGQHWWSTTQLGFFIAAWSAFHWGEFAVTAGWNRDKCSVDSFLLENGALYHIAHSVALLEYLITLYFKPEWKQFPYVSLVGVVTTLVGQALRSGAMIHAGSNFSHVMAFRKAEGHTLVTDGIYRWFRHPSYAGFFYWALGTQLVLQNPVSFVFYAAVLYKFFSRRIRAEEVLLLRFFGDDYRKYKQSVGTMIPFIP</sequence>
<protein>
    <recommendedName>
        <fullName evidence="3 10">Protein-S-isoprenylcysteine O-methyltransferase</fullName>
        <ecNumber evidence="3 10">2.1.1.100</ecNumber>
    </recommendedName>
</protein>
<dbReference type="GO" id="GO:0032259">
    <property type="term" value="P:methylation"/>
    <property type="evidence" value="ECO:0007669"/>
    <property type="project" value="UniProtKB-KW"/>
</dbReference>
<keyword evidence="5" id="KW-0808">Transferase</keyword>
<evidence type="ECO:0000256" key="8">
    <source>
        <dbReference type="ARBA" id="ARBA00022989"/>
    </source>
</evidence>
<dbReference type="GO" id="GO:0005789">
    <property type="term" value="C:endoplasmic reticulum membrane"/>
    <property type="evidence" value="ECO:0007669"/>
    <property type="project" value="UniProtKB-SubCell"/>
</dbReference>
<feature type="transmembrane region" description="Helical" evidence="10">
    <location>
        <begin position="83"/>
        <end position="102"/>
    </location>
</feature>
<evidence type="ECO:0000256" key="9">
    <source>
        <dbReference type="ARBA" id="ARBA00023136"/>
    </source>
</evidence>
<comment type="catalytic activity">
    <reaction evidence="10">
        <text>[protein]-C-terminal S-[(2E,6E)-farnesyl]-L-cysteine + S-adenosyl-L-methionine = [protein]-C-terminal S-[(2E,6E)-farnesyl]-L-cysteine methyl ester + S-adenosyl-L-homocysteine</text>
        <dbReference type="Rhea" id="RHEA:21672"/>
        <dbReference type="Rhea" id="RHEA-COMP:12125"/>
        <dbReference type="Rhea" id="RHEA-COMP:12126"/>
        <dbReference type="ChEBI" id="CHEBI:57856"/>
        <dbReference type="ChEBI" id="CHEBI:59789"/>
        <dbReference type="ChEBI" id="CHEBI:90510"/>
        <dbReference type="ChEBI" id="CHEBI:90511"/>
        <dbReference type="EC" id="2.1.1.100"/>
    </reaction>
</comment>
<evidence type="ECO:0000256" key="1">
    <source>
        <dbReference type="ARBA" id="ARBA00004141"/>
    </source>
</evidence>
<keyword evidence="12" id="KW-1185">Reference proteome</keyword>
<evidence type="ECO:0000256" key="3">
    <source>
        <dbReference type="ARBA" id="ARBA00012151"/>
    </source>
</evidence>
<keyword evidence="7 10" id="KW-0812">Transmembrane</keyword>
<dbReference type="Pfam" id="PF04140">
    <property type="entry name" value="ICMT"/>
    <property type="match status" value="1"/>
</dbReference>
<evidence type="ECO:0000313" key="11">
    <source>
        <dbReference type="EMBL" id="KAJ8454108.1"/>
    </source>
</evidence>
<feature type="transmembrane region" description="Helical" evidence="10">
    <location>
        <begin position="122"/>
        <end position="141"/>
    </location>
</feature>
<evidence type="ECO:0000256" key="2">
    <source>
        <dbReference type="ARBA" id="ARBA00009140"/>
    </source>
</evidence>
<feature type="transmembrane region" description="Helical" evidence="10">
    <location>
        <begin position="50"/>
        <end position="71"/>
    </location>
</feature>
<evidence type="ECO:0000256" key="5">
    <source>
        <dbReference type="ARBA" id="ARBA00022679"/>
    </source>
</evidence>
<dbReference type="PANTHER" id="PTHR12714:SF9">
    <property type="entry name" value="PROTEIN-S-ISOPRENYLCYSTEINE O-METHYLTRANSFERASE"/>
    <property type="match status" value="1"/>
</dbReference>
<keyword evidence="10" id="KW-0256">Endoplasmic reticulum</keyword>
<keyword evidence="8 10" id="KW-1133">Transmembrane helix</keyword>
<evidence type="ECO:0000256" key="7">
    <source>
        <dbReference type="ARBA" id="ARBA00022692"/>
    </source>
</evidence>
<evidence type="ECO:0000256" key="4">
    <source>
        <dbReference type="ARBA" id="ARBA00022603"/>
    </source>
</evidence>
<name>A0AAD7X386_9APHY</name>
<comment type="caution">
    <text evidence="11">The sequence shown here is derived from an EMBL/GenBank/DDBJ whole genome shotgun (WGS) entry which is preliminary data.</text>
</comment>
<dbReference type="PROSITE" id="PS51564">
    <property type="entry name" value="SAM_ICMT"/>
    <property type="match status" value="1"/>
</dbReference>
<dbReference type="PANTHER" id="PTHR12714">
    <property type="entry name" value="PROTEIN-S ISOPRENYLCYSTEINE O-METHYLTRANSFERASE"/>
    <property type="match status" value="1"/>
</dbReference>
<keyword evidence="4 10" id="KW-0489">Methyltransferase</keyword>
<dbReference type="InterPro" id="IPR007269">
    <property type="entry name" value="ICMT_MeTrfase"/>
</dbReference>
<organism evidence="11 12">
    <name type="scientific">Trametes cubensis</name>
    <dbReference type="NCBI Taxonomy" id="1111947"/>
    <lineage>
        <taxon>Eukaryota</taxon>
        <taxon>Fungi</taxon>
        <taxon>Dikarya</taxon>
        <taxon>Basidiomycota</taxon>
        <taxon>Agaricomycotina</taxon>
        <taxon>Agaricomycetes</taxon>
        <taxon>Polyporales</taxon>
        <taxon>Polyporaceae</taxon>
        <taxon>Trametes</taxon>
    </lineage>
</organism>
<keyword evidence="6 10" id="KW-0949">S-adenosyl-L-methionine</keyword>
<dbReference type="EC" id="2.1.1.100" evidence="3 10"/>
<comment type="subcellular location">
    <subcellularLocation>
        <location evidence="10">Endoplasmic reticulum membrane</location>
        <topology evidence="10">Multi-pass membrane protein</topology>
    </subcellularLocation>
    <subcellularLocation>
        <location evidence="1">Membrane</location>
        <topology evidence="1">Multi-pass membrane protein</topology>
    </subcellularLocation>
</comment>
<dbReference type="Gene3D" id="1.20.120.1630">
    <property type="match status" value="1"/>
</dbReference>
<feature type="transmembrane region" description="Helical" evidence="10">
    <location>
        <begin position="208"/>
        <end position="231"/>
    </location>
</feature>
<evidence type="ECO:0000256" key="6">
    <source>
        <dbReference type="ARBA" id="ARBA00022691"/>
    </source>
</evidence>
<dbReference type="EMBL" id="JAPEVG010001051">
    <property type="protein sequence ID" value="KAJ8454108.1"/>
    <property type="molecule type" value="Genomic_DNA"/>
</dbReference>
<dbReference type="GO" id="GO:0004671">
    <property type="term" value="F:protein C-terminal S-isoprenylcysteine carboxyl O-methyltransferase activity"/>
    <property type="evidence" value="ECO:0007669"/>
    <property type="project" value="UniProtKB-EC"/>
</dbReference>